<dbReference type="InterPro" id="IPR011495">
    <property type="entry name" value="Sig_transdc_His_kin_sub2_dim/P"/>
</dbReference>
<organism evidence="9 10">
    <name type="scientific">Propioniciclava sinopodophylli</name>
    <dbReference type="NCBI Taxonomy" id="1837344"/>
    <lineage>
        <taxon>Bacteria</taxon>
        <taxon>Bacillati</taxon>
        <taxon>Actinomycetota</taxon>
        <taxon>Actinomycetes</taxon>
        <taxon>Propionibacteriales</taxon>
        <taxon>Propionibacteriaceae</taxon>
        <taxon>Propioniciclava</taxon>
    </lineage>
</organism>
<dbReference type="Pfam" id="PF02518">
    <property type="entry name" value="HATPase_c"/>
    <property type="match status" value="1"/>
</dbReference>
<keyword evidence="4" id="KW-0808">Transferase</keyword>
<dbReference type="PANTHER" id="PTHR41523:SF8">
    <property type="entry name" value="ETHYLENE RESPONSE SENSOR PROTEIN"/>
    <property type="match status" value="1"/>
</dbReference>
<feature type="domain" description="Histidine kinase" evidence="8">
    <location>
        <begin position="294"/>
        <end position="487"/>
    </location>
</feature>
<comment type="caution">
    <text evidence="9">The sequence shown here is derived from an EMBL/GenBank/DDBJ whole genome shotgun (WGS) entry which is preliminary data.</text>
</comment>
<evidence type="ECO:0000313" key="10">
    <source>
        <dbReference type="Proteomes" id="UP000292373"/>
    </source>
</evidence>
<dbReference type="Gene3D" id="3.30.565.10">
    <property type="entry name" value="Histidine kinase-like ATPase, C-terminal domain"/>
    <property type="match status" value="1"/>
</dbReference>
<dbReference type="Pfam" id="PF07568">
    <property type="entry name" value="HisKA_2"/>
    <property type="match status" value="1"/>
</dbReference>
<evidence type="ECO:0000256" key="7">
    <source>
        <dbReference type="ARBA" id="ARBA00022840"/>
    </source>
</evidence>
<keyword evidence="10" id="KW-1185">Reference proteome</keyword>
<dbReference type="GO" id="GO:0004673">
    <property type="term" value="F:protein histidine kinase activity"/>
    <property type="evidence" value="ECO:0007669"/>
    <property type="project" value="UniProtKB-EC"/>
</dbReference>
<evidence type="ECO:0000256" key="5">
    <source>
        <dbReference type="ARBA" id="ARBA00022741"/>
    </source>
</evidence>
<keyword evidence="5" id="KW-0547">Nucleotide-binding</keyword>
<dbReference type="RefSeq" id="WP_131168061.1">
    <property type="nucleotide sequence ID" value="NZ_SDMQ01000007.1"/>
</dbReference>
<evidence type="ECO:0000256" key="6">
    <source>
        <dbReference type="ARBA" id="ARBA00022777"/>
    </source>
</evidence>
<keyword evidence="3" id="KW-0597">Phosphoprotein</keyword>
<dbReference type="EMBL" id="SDMQ01000007">
    <property type="protein sequence ID" value="TBT84637.1"/>
    <property type="molecule type" value="Genomic_DNA"/>
</dbReference>
<keyword evidence="6" id="KW-0418">Kinase</keyword>
<dbReference type="SUPFAM" id="SSF55874">
    <property type="entry name" value="ATPase domain of HSP90 chaperone/DNA topoisomerase II/histidine kinase"/>
    <property type="match status" value="1"/>
</dbReference>
<evidence type="ECO:0000256" key="3">
    <source>
        <dbReference type="ARBA" id="ARBA00022553"/>
    </source>
</evidence>
<dbReference type="GO" id="GO:0005524">
    <property type="term" value="F:ATP binding"/>
    <property type="evidence" value="ECO:0007669"/>
    <property type="project" value="UniProtKB-KW"/>
</dbReference>
<dbReference type="Gene3D" id="3.30.450.20">
    <property type="entry name" value="PAS domain"/>
    <property type="match status" value="1"/>
</dbReference>
<reference evidence="9 10" key="1">
    <citation type="submission" date="2019-01" db="EMBL/GenBank/DDBJ databases">
        <title>Lactibacter flavus gen. nov., sp. nov., a novel bacterium of the family Propionibacteriaceae isolated from raw milk and dairy products.</title>
        <authorList>
            <person name="Huptas C."/>
            <person name="Wenning M."/>
            <person name="Breitenwieser F."/>
            <person name="Doll E."/>
            <person name="Von Neubeck M."/>
            <person name="Busse H.-J."/>
            <person name="Scherer S."/>
        </authorList>
    </citation>
    <scope>NUCLEOTIDE SEQUENCE [LARGE SCALE GENOMIC DNA]</scope>
    <source>
        <strain evidence="9 10">KCTC 33808</strain>
    </source>
</reference>
<dbReference type="InterPro" id="IPR005467">
    <property type="entry name" value="His_kinase_dom"/>
</dbReference>
<name>A0A4Q9KFC6_9ACTN</name>
<keyword evidence="7" id="KW-0067">ATP-binding</keyword>
<gene>
    <name evidence="9" type="ORF">ET989_08195</name>
</gene>
<dbReference type="InterPro" id="IPR003594">
    <property type="entry name" value="HATPase_dom"/>
</dbReference>
<protein>
    <recommendedName>
        <fullName evidence="2">histidine kinase</fullName>
        <ecNumber evidence="2">2.7.13.3</ecNumber>
    </recommendedName>
</protein>
<dbReference type="InterPro" id="IPR038424">
    <property type="entry name" value="H_kinase_PdtaS_GAF_sf"/>
</dbReference>
<evidence type="ECO:0000259" key="8">
    <source>
        <dbReference type="PROSITE" id="PS50109"/>
    </source>
</evidence>
<evidence type="ECO:0000256" key="2">
    <source>
        <dbReference type="ARBA" id="ARBA00012438"/>
    </source>
</evidence>
<comment type="catalytic activity">
    <reaction evidence="1">
        <text>ATP + protein L-histidine = ADP + protein N-phospho-L-histidine.</text>
        <dbReference type="EC" id="2.7.13.3"/>
    </reaction>
</comment>
<proteinExistence type="predicted"/>
<evidence type="ECO:0000256" key="4">
    <source>
        <dbReference type="ARBA" id="ARBA00022679"/>
    </source>
</evidence>
<dbReference type="SMART" id="SM00387">
    <property type="entry name" value="HATPase_c"/>
    <property type="match status" value="1"/>
</dbReference>
<dbReference type="EC" id="2.7.13.3" evidence="2"/>
<dbReference type="PROSITE" id="PS50109">
    <property type="entry name" value="HIS_KIN"/>
    <property type="match status" value="1"/>
</dbReference>
<dbReference type="Pfam" id="PF12282">
    <property type="entry name" value="GAF_PdtaS"/>
    <property type="match status" value="1"/>
</dbReference>
<dbReference type="InterPro" id="IPR022066">
    <property type="entry name" value="PdtaS_GAF"/>
</dbReference>
<dbReference type="Gene3D" id="3.30.450.280">
    <property type="entry name" value="GAF domain"/>
    <property type="match status" value="1"/>
</dbReference>
<dbReference type="Proteomes" id="UP000292373">
    <property type="component" value="Unassembled WGS sequence"/>
</dbReference>
<evidence type="ECO:0000313" key="9">
    <source>
        <dbReference type="EMBL" id="TBT84637.1"/>
    </source>
</evidence>
<evidence type="ECO:0000256" key="1">
    <source>
        <dbReference type="ARBA" id="ARBA00000085"/>
    </source>
</evidence>
<dbReference type="InterPro" id="IPR036890">
    <property type="entry name" value="HATPase_C_sf"/>
</dbReference>
<dbReference type="OrthoDB" id="9767435at2"/>
<sequence>MLTLTEVVAQHSDLTAEETLWLSGLIDQWDVLADLSFSDLILWIPDEDPNVFWAGAQCRPTTGPTALEDDVVGEEIAYDPESLVTEAYLSQEICATSGNKLHAGIPVDVHAVPIIRGERVIAVVELHTNRMGVRAPGALEDTYLETAQILMDMLRSAAFPTAGDKPVPWETPRVGDGSLRLDRNGIVTFASPNAMSGFRRLGWGGDLLGDDLRVMAAELAGGSREPVEQVAAPLLVAQRVREQEVETRGGALRLRAQPLLLENRNVGWFVTCRDVTDLRNRERELVTKDATIREIHHRVKNNLQTVAALLRLQARRTTSPEASSALTDAQKRVAAIAVVHEILSKGFDEVVCFDEVADRLMTMVRDVASSRSKVAMTRVGSFGCMPADVATNLSLVFTEVIQNALEHGLGDAPGEVIVRPSQSDGQLRVDVENDGAPLPDDFSLESSRSLGLSIVTTLVADLDGTFEVVSRPGAEGTRARIVIPLERARERTA</sequence>
<dbReference type="PANTHER" id="PTHR41523">
    <property type="entry name" value="TWO-COMPONENT SYSTEM SENSOR PROTEIN"/>
    <property type="match status" value="1"/>
</dbReference>
<accession>A0A4Q9KFC6</accession>
<dbReference type="AlphaFoldDB" id="A0A4Q9KFC6"/>